<dbReference type="Pfam" id="PF22673">
    <property type="entry name" value="MCP-like_PDC_1"/>
    <property type="match status" value="1"/>
</dbReference>
<dbReference type="AlphaFoldDB" id="A0A7X0BT76"/>
<keyword evidence="5" id="KW-1133">Transmembrane helix</keyword>
<dbReference type="InterPro" id="IPR043128">
    <property type="entry name" value="Rev_trsase/Diguanyl_cyclase"/>
</dbReference>
<feature type="domain" description="GGDEF" evidence="6">
    <location>
        <begin position="379"/>
        <end position="508"/>
    </location>
</feature>
<gene>
    <name evidence="7" type="ORF">HNP49_002611</name>
</gene>
<dbReference type="InterPro" id="IPR029787">
    <property type="entry name" value="Nucleotide_cyclase"/>
</dbReference>
<proteinExistence type="predicted"/>
<reference evidence="7 8" key="1">
    <citation type="submission" date="2020-08" db="EMBL/GenBank/DDBJ databases">
        <title>Functional genomics of gut bacteria from endangered species of beetles.</title>
        <authorList>
            <person name="Carlos-Shanley C."/>
        </authorList>
    </citation>
    <scope>NUCLEOTIDE SEQUENCE [LARGE SCALE GENOMIC DNA]</scope>
    <source>
        <strain evidence="7 8">S00202</strain>
    </source>
</reference>
<protein>
    <recommendedName>
        <fullName evidence="3">diguanylate cyclase</fullName>
        <ecNumber evidence="3">2.7.7.65</ecNumber>
    </recommendedName>
</protein>
<dbReference type="EC" id="2.7.7.65" evidence="3"/>
<keyword evidence="8" id="KW-1185">Reference proteome</keyword>
<dbReference type="Proteomes" id="UP000557193">
    <property type="component" value="Unassembled WGS sequence"/>
</dbReference>
<comment type="caution">
    <text evidence="7">The sequence shown here is derived from an EMBL/GenBank/DDBJ whole genome shotgun (WGS) entry which is preliminary data.</text>
</comment>
<dbReference type="EMBL" id="JACHLL010000004">
    <property type="protein sequence ID" value="MBB6342429.1"/>
    <property type="molecule type" value="Genomic_DNA"/>
</dbReference>
<keyword evidence="5" id="KW-0812">Transmembrane</keyword>
<dbReference type="InterPro" id="IPR050469">
    <property type="entry name" value="Diguanylate_Cyclase"/>
</dbReference>
<comment type="subcellular location">
    <subcellularLocation>
        <location evidence="2">Cell inner membrane</location>
    </subcellularLocation>
</comment>
<evidence type="ECO:0000259" key="6">
    <source>
        <dbReference type="PROSITE" id="PS50887"/>
    </source>
</evidence>
<dbReference type="SMART" id="SM00267">
    <property type="entry name" value="GGDEF"/>
    <property type="match status" value="1"/>
</dbReference>
<evidence type="ECO:0000313" key="8">
    <source>
        <dbReference type="Proteomes" id="UP000557193"/>
    </source>
</evidence>
<name>A0A7X0BT76_9PSED</name>
<comment type="cofactor">
    <cofactor evidence="1">
        <name>Mg(2+)</name>
        <dbReference type="ChEBI" id="CHEBI:18420"/>
    </cofactor>
</comment>
<sequence>MPLTTRTRLILMLPALLLALGLGAYRYQANLNGLRADIAQTFHSRHELTQNYLTLLSTQVDAMQQLLLQRYRDDPPPLPALRALRPLADGQRWVLSGREDEQGASELSGTVTGLGDVPLASAVRRELNAALGLDVLFAPILRHNPQISWVYYTSASDFMYLAPKPPLDDFHYERAFLLKPFWQDALAEHNPQRRQIISSLYEDAGGKDLMITLSAPVYEQNRMLGVVSLDLGIELLRRLTSSGATHGETLLVDEHGKIVVRQGTFGLHEQYTLPPSAQPSWDSSAGVHWLGKPMLGGQLWLLHHISESQLHWLAVQQSGSTWLLIGLALLLYGVAWRLFFALRRMTRLMQTDPLTKTLNRRGFYNKAASIQALSTRQQGHLVLLLMDIDHFKAVNDTHGHAVGDQVLRQAAHYMLKSARPFDLIVRWGGEEFLVLMLLDDAESAASVAERMRQQAQRARFAERQQVTLSGGLVLVKEGESLDQAIRRADQLLYQAKQQGRNRIVSDLPTRATSDPQVQASAG</sequence>
<dbReference type="Gene3D" id="3.30.70.270">
    <property type="match status" value="1"/>
</dbReference>
<dbReference type="Pfam" id="PF00990">
    <property type="entry name" value="GGDEF"/>
    <property type="match status" value="1"/>
</dbReference>
<dbReference type="NCBIfam" id="TIGR00254">
    <property type="entry name" value="GGDEF"/>
    <property type="match status" value="1"/>
</dbReference>
<dbReference type="PROSITE" id="PS50887">
    <property type="entry name" value="GGDEF"/>
    <property type="match status" value="1"/>
</dbReference>
<evidence type="ECO:0000256" key="1">
    <source>
        <dbReference type="ARBA" id="ARBA00001946"/>
    </source>
</evidence>
<dbReference type="PANTHER" id="PTHR45138">
    <property type="entry name" value="REGULATORY COMPONENTS OF SENSORY TRANSDUCTION SYSTEM"/>
    <property type="match status" value="1"/>
</dbReference>
<feature type="transmembrane region" description="Helical" evidence="5">
    <location>
        <begin position="322"/>
        <end position="340"/>
    </location>
</feature>
<dbReference type="GO" id="GO:0005886">
    <property type="term" value="C:plasma membrane"/>
    <property type="evidence" value="ECO:0007669"/>
    <property type="project" value="UniProtKB-SubCell"/>
</dbReference>
<comment type="catalytic activity">
    <reaction evidence="4">
        <text>2 GTP = 3',3'-c-di-GMP + 2 diphosphate</text>
        <dbReference type="Rhea" id="RHEA:24898"/>
        <dbReference type="ChEBI" id="CHEBI:33019"/>
        <dbReference type="ChEBI" id="CHEBI:37565"/>
        <dbReference type="ChEBI" id="CHEBI:58805"/>
        <dbReference type="EC" id="2.7.7.65"/>
    </reaction>
</comment>
<dbReference type="CDD" id="cd01949">
    <property type="entry name" value="GGDEF"/>
    <property type="match status" value="1"/>
</dbReference>
<organism evidence="7 8">
    <name type="scientific">Pseudomonas fluvialis</name>
    <dbReference type="NCBI Taxonomy" id="1793966"/>
    <lineage>
        <taxon>Bacteria</taxon>
        <taxon>Pseudomonadati</taxon>
        <taxon>Pseudomonadota</taxon>
        <taxon>Gammaproteobacteria</taxon>
        <taxon>Pseudomonadales</taxon>
        <taxon>Pseudomonadaceae</taxon>
        <taxon>Pseudomonas</taxon>
    </lineage>
</organism>
<keyword evidence="5" id="KW-0472">Membrane</keyword>
<dbReference type="InterPro" id="IPR029151">
    <property type="entry name" value="Sensor-like_sf"/>
</dbReference>
<dbReference type="FunFam" id="3.30.70.270:FF:000001">
    <property type="entry name" value="Diguanylate cyclase domain protein"/>
    <property type="match status" value="1"/>
</dbReference>
<evidence type="ECO:0000256" key="5">
    <source>
        <dbReference type="SAM" id="Phobius"/>
    </source>
</evidence>
<dbReference type="GO" id="GO:0052621">
    <property type="term" value="F:diguanylate cyclase activity"/>
    <property type="evidence" value="ECO:0007669"/>
    <property type="project" value="UniProtKB-EC"/>
</dbReference>
<accession>A0A7X0BT76</accession>
<evidence type="ECO:0000256" key="4">
    <source>
        <dbReference type="ARBA" id="ARBA00034247"/>
    </source>
</evidence>
<dbReference type="InterPro" id="IPR000160">
    <property type="entry name" value="GGDEF_dom"/>
</dbReference>
<evidence type="ECO:0000256" key="3">
    <source>
        <dbReference type="ARBA" id="ARBA00012528"/>
    </source>
</evidence>
<dbReference type="SUPFAM" id="SSF103190">
    <property type="entry name" value="Sensory domain-like"/>
    <property type="match status" value="1"/>
</dbReference>
<dbReference type="Gene3D" id="3.30.450.20">
    <property type="entry name" value="PAS domain"/>
    <property type="match status" value="1"/>
</dbReference>
<dbReference type="RefSeq" id="WP_184683910.1">
    <property type="nucleotide sequence ID" value="NZ_JACHLL010000004.1"/>
</dbReference>
<dbReference type="PANTHER" id="PTHR45138:SF9">
    <property type="entry name" value="DIGUANYLATE CYCLASE DGCM-RELATED"/>
    <property type="match status" value="1"/>
</dbReference>
<evidence type="ECO:0000313" key="7">
    <source>
        <dbReference type="EMBL" id="MBB6342429.1"/>
    </source>
</evidence>
<evidence type="ECO:0000256" key="2">
    <source>
        <dbReference type="ARBA" id="ARBA00004533"/>
    </source>
</evidence>
<dbReference type="SUPFAM" id="SSF55073">
    <property type="entry name" value="Nucleotide cyclase"/>
    <property type="match status" value="1"/>
</dbReference>